<dbReference type="GO" id="GO:0004674">
    <property type="term" value="F:protein serine/threonine kinase activity"/>
    <property type="evidence" value="ECO:0007669"/>
    <property type="project" value="UniProtKB-KW"/>
</dbReference>
<evidence type="ECO:0000313" key="23">
    <source>
        <dbReference type="Proteomes" id="UP001229421"/>
    </source>
</evidence>
<dbReference type="Gene3D" id="3.30.430.20">
    <property type="entry name" value="Gnk2 domain, C-X8-C-X2-C motif"/>
    <property type="match status" value="2"/>
</dbReference>
<sequence length="653" mass="73504">MFVRTTASTFFIWSYVIFIYTITTITLAQQPEFVYRYCDYTTANYTKNSTYQRNLDSTLATLPTTNSGLGFFNRSIGQGSDRVYSVALCRGDINQDVCLNCLNVSIVNLLQLCPNQKGAIIYYDFCSLIYSNQDISANNLVYFGMYFPRVQNSTNKEVFNVALRSLLGNLTFNAANGDSLRKFASGNMTSGSDIETIYGIVQCNPDLSELRCSECLGRTISEFVIDRYGGRIGGRSLLPRCYFRYEVYKFFNGTSTPSPPSNYSQPPPSLLTQSPSPDGSRSTTVMVVVIVSVVGINTLICIFVRLRKRKPTSLTETIENETMNLSNVESLQYDFSLVKAATNNFSDHNKLGHGGFGAVYKGTLRDGQVIAVKRLARDSGQGVIEFKNEVLLLAKLQHRNLVKLLGFCVHGRERLLIYEYLPNSSLDRFLFDHTKCQLLDWEKRFKIITGVAKGLLYLHEDSRLRIIHRDLKASNVLLDAETNAKIADFGMARLFKHEETHGDTNRIVGTYGYMAPEYVMYGQFSIKSDVFSFGVLVLETVTGQKNQCFTKEDNVEDLLSFVWKNWQNNTVTNIIDPTLKSGSGSMCDMIRTIHIGLLCVQENIVDRPTIASTFIMLNSFSIDLPVPSEPAFFMDSKTRPEMPLFHVYSSSTS</sequence>
<comment type="catalytic activity">
    <reaction evidence="16">
        <text>L-threonyl-[protein] + ATP = O-phospho-L-threonyl-[protein] + ADP + H(+)</text>
        <dbReference type="Rhea" id="RHEA:46608"/>
        <dbReference type="Rhea" id="RHEA-COMP:11060"/>
        <dbReference type="Rhea" id="RHEA-COMP:11605"/>
        <dbReference type="ChEBI" id="CHEBI:15378"/>
        <dbReference type="ChEBI" id="CHEBI:30013"/>
        <dbReference type="ChEBI" id="CHEBI:30616"/>
        <dbReference type="ChEBI" id="CHEBI:61977"/>
        <dbReference type="ChEBI" id="CHEBI:456216"/>
    </reaction>
</comment>
<dbReference type="InterPro" id="IPR038408">
    <property type="entry name" value="GNK2_sf"/>
</dbReference>
<evidence type="ECO:0000256" key="5">
    <source>
        <dbReference type="ARBA" id="ARBA00022692"/>
    </source>
</evidence>
<keyword evidence="6" id="KW-0732">Signal</keyword>
<dbReference type="CDD" id="cd23509">
    <property type="entry name" value="Gnk2-like"/>
    <property type="match status" value="2"/>
</dbReference>
<dbReference type="Gene3D" id="3.30.200.20">
    <property type="entry name" value="Phosphorylase Kinase, domain 1"/>
    <property type="match status" value="1"/>
</dbReference>
<evidence type="ECO:0000256" key="12">
    <source>
        <dbReference type="ARBA" id="ARBA00023136"/>
    </source>
</evidence>
<keyword evidence="4" id="KW-0808">Transferase</keyword>
<evidence type="ECO:0000256" key="4">
    <source>
        <dbReference type="ARBA" id="ARBA00022679"/>
    </source>
</evidence>
<feature type="transmembrane region" description="Helical" evidence="19">
    <location>
        <begin position="7"/>
        <end position="28"/>
    </location>
</feature>
<feature type="region of interest" description="Disordered" evidence="18">
    <location>
        <begin position="256"/>
        <end position="278"/>
    </location>
</feature>
<dbReference type="GO" id="GO:0005524">
    <property type="term" value="F:ATP binding"/>
    <property type="evidence" value="ECO:0007669"/>
    <property type="project" value="UniProtKB-UniRule"/>
</dbReference>
<dbReference type="PROSITE" id="PS50011">
    <property type="entry name" value="PROTEIN_KINASE_DOM"/>
    <property type="match status" value="1"/>
</dbReference>
<dbReference type="Pfam" id="PF01657">
    <property type="entry name" value="Stress-antifung"/>
    <property type="match status" value="2"/>
</dbReference>
<dbReference type="InterPro" id="IPR001245">
    <property type="entry name" value="Ser-Thr/Tyr_kinase_cat_dom"/>
</dbReference>
<evidence type="ECO:0000256" key="8">
    <source>
        <dbReference type="ARBA" id="ARBA00022741"/>
    </source>
</evidence>
<proteinExistence type="predicted"/>
<keyword evidence="8 17" id="KW-0547">Nucleotide-binding</keyword>
<keyword evidence="5 19" id="KW-0812">Transmembrane</keyword>
<dbReference type="Gene3D" id="1.10.510.10">
    <property type="entry name" value="Transferase(Phosphotransferase) domain 1"/>
    <property type="match status" value="1"/>
</dbReference>
<feature type="domain" description="Gnk2-homologous" evidence="21">
    <location>
        <begin position="33"/>
        <end position="135"/>
    </location>
</feature>
<keyword evidence="9" id="KW-0418">Kinase</keyword>
<evidence type="ECO:0000256" key="1">
    <source>
        <dbReference type="ARBA" id="ARBA00004167"/>
    </source>
</evidence>
<evidence type="ECO:0000256" key="10">
    <source>
        <dbReference type="ARBA" id="ARBA00022840"/>
    </source>
</evidence>
<dbReference type="InterPro" id="IPR008271">
    <property type="entry name" value="Ser/Thr_kinase_AS"/>
</dbReference>
<feature type="compositionally biased region" description="Pro residues" evidence="18">
    <location>
        <begin position="257"/>
        <end position="269"/>
    </location>
</feature>
<evidence type="ECO:0000256" key="7">
    <source>
        <dbReference type="ARBA" id="ARBA00022737"/>
    </source>
</evidence>
<name>A0AAD8NPI5_TARER</name>
<protein>
    <submittedName>
        <fullName evidence="22">Uncharacterized protein</fullName>
    </submittedName>
</protein>
<keyword evidence="11 19" id="KW-1133">Transmembrane helix</keyword>
<dbReference type="FunFam" id="1.10.510.10:FF:000129">
    <property type="entry name" value="cysteine-rich receptor-like protein kinase 10"/>
    <property type="match status" value="1"/>
</dbReference>
<evidence type="ECO:0000256" key="14">
    <source>
        <dbReference type="ARBA" id="ARBA00023180"/>
    </source>
</evidence>
<keyword evidence="10 17" id="KW-0067">ATP-binding</keyword>
<dbReference type="SMART" id="SM00220">
    <property type="entry name" value="S_TKc"/>
    <property type="match status" value="1"/>
</dbReference>
<feature type="domain" description="Protein kinase" evidence="20">
    <location>
        <begin position="345"/>
        <end position="621"/>
    </location>
</feature>
<dbReference type="Proteomes" id="UP001229421">
    <property type="component" value="Unassembled WGS sequence"/>
</dbReference>
<dbReference type="GO" id="GO:0005886">
    <property type="term" value="C:plasma membrane"/>
    <property type="evidence" value="ECO:0007669"/>
    <property type="project" value="TreeGrafter"/>
</dbReference>
<dbReference type="Pfam" id="PF07714">
    <property type="entry name" value="PK_Tyr_Ser-Thr"/>
    <property type="match status" value="1"/>
</dbReference>
<feature type="binding site" evidence="17">
    <location>
        <position position="373"/>
    </location>
    <ligand>
        <name>ATP</name>
        <dbReference type="ChEBI" id="CHEBI:30616"/>
    </ligand>
</feature>
<dbReference type="EMBL" id="JAUHHV010000007">
    <property type="protein sequence ID" value="KAK1416734.1"/>
    <property type="molecule type" value="Genomic_DNA"/>
</dbReference>
<dbReference type="PROSITE" id="PS51473">
    <property type="entry name" value="GNK2"/>
    <property type="match status" value="2"/>
</dbReference>
<evidence type="ECO:0000313" key="22">
    <source>
        <dbReference type="EMBL" id="KAK1416734.1"/>
    </source>
</evidence>
<dbReference type="FunFam" id="3.30.200.20:FF:000142">
    <property type="entry name" value="Cysteine-rich receptor-like protein kinase 10"/>
    <property type="match status" value="1"/>
</dbReference>
<evidence type="ECO:0000256" key="19">
    <source>
        <dbReference type="SAM" id="Phobius"/>
    </source>
</evidence>
<keyword evidence="23" id="KW-1185">Reference proteome</keyword>
<keyword evidence="3" id="KW-0597">Phosphoprotein</keyword>
<keyword evidence="13" id="KW-0675">Receptor</keyword>
<dbReference type="AlphaFoldDB" id="A0AAD8NPI5"/>
<dbReference type="PANTHER" id="PTHR27002:SF1073">
    <property type="entry name" value="CYSTEINE-RICH RECEPTOR-LIKE PROTEIN KINASE 29"/>
    <property type="match status" value="1"/>
</dbReference>
<evidence type="ECO:0000256" key="15">
    <source>
        <dbReference type="ARBA" id="ARBA00047558"/>
    </source>
</evidence>
<dbReference type="InterPro" id="IPR011009">
    <property type="entry name" value="Kinase-like_dom_sf"/>
</dbReference>
<dbReference type="PROSITE" id="PS00107">
    <property type="entry name" value="PROTEIN_KINASE_ATP"/>
    <property type="match status" value="1"/>
</dbReference>
<keyword evidence="12 19" id="KW-0472">Membrane</keyword>
<keyword evidence="2" id="KW-0723">Serine/threonine-protein kinase</keyword>
<evidence type="ECO:0000256" key="17">
    <source>
        <dbReference type="PROSITE-ProRule" id="PRU10141"/>
    </source>
</evidence>
<evidence type="ECO:0000259" key="21">
    <source>
        <dbReference type="PROSITE" id="PS51473"/>
    </source>
</evidence>
<organism evidence="22 23">
    <name type="scientific">Tagetes erecta</name>
    <name type="common">African marigold</name>
    <dbReference type="NCBI Taxonomy" id="13708"/>
    <lineage>
        <taxon>Eukaryota</taxon>
        <taxon>Viridiplantae</taxon>
        <taxon>Streptophyta</taxon>
        <taxon>Embryophyta</taxon>
        <taxon>Tracheophyta</taxon>
        <taxon>Spermatophyta</taxon>
        <taxon>Magnoliopsida</taxon>
        <taxon>eudicotyledons</taxon>
        <taxon>Gunneridae</taxon>
        <taxon>Pentapetalae</taxon>
        <taxon>asterids</taxon>
        <taxon>campanulids</taxon>
        <taxon>Asterales</taxon>
        <taxon>Asteraceae</taxon>
        <taxon>Asteroideae</taxon>
        <taxon>Heliantheae alliance</taxon>
        <taxon>Tageteae</taxon>
        <taxon>Tagetes</taxon>
    </lineage>
</organism>
<keyword evidence="14" id="KW-0325">Glycoprotein</keyword>
<evidence type="ECO:0000259" key="20">
    <source>
        <dbReference type="PROSITE" id="PS50011"/>
    </source>
</evidence>
<evidence type="ECO:0000256" key="3">
    <source>
        <dbReference type="ARBA" id="ARBA00022553"/>
    </source>
</evidence>
<feature type="transmembrane region" description="Helical" evidence="19">
    <location>
        <begin position="285"/>
        <end position="304"/>
    </location>
</feature>
<evidence type="ECO:0000256" key="11">
    <source>
        <dbReference type="ARBA" id="ARBA00022989"/>
    </source>
</evidence>
<comment type="catalytic activity">
    <reaction evidence="15">
        <text>L-seryl-[protein] + ATP = O-phospho-L-seryl-[protein] + ADP + H(+)</text>
        <dbReference type="Rhea" id="RHEA:17989"/>
        <dbReference type="Rhea" id="RHEA-COMP:9863"/>
        <dbReference type="Rhea" id="RHEA-COMP:11604"/>
        <dbReference type="ChEBI" id="CHEBI:15378"/>
        <dbReference type="ChEBI" id="CHEBI:29999"/>
        <dbReference type="ChEBI" id="CHEBI:30616"/>
        <dbReference type="ChEBI" id="CHEBI:83421"/>
        <dbReference type="ChEBI" id="CHEBI:456216"/>
    </reaction>
</comment>
<dbReference type="FunFam" id="3.30.430.20:FF:000002">
    <property type="entry name" value="Cysteine-rich receptor-like protein kinase 10"/>
    <property type="match status" value="1"/>
</dbReference>
<reference evidence="22" key="1">
    <citation type="journal article" date="2023" name="bioRxiv">
        <title>Improved chromosome-level genome assembly for marigold (Tagetes erecta).</title>
        <authorList>
            <person name="Jiang F."/>
            <person name="Yuan L."/>
            <person name="Wang S."/>
            <person name="Wang H."/>
            <person name="Xu D."/>
            <person name="Wang A."/>
            <person name="Fan W."/>
        </authorList>
    </citation>
    <scope>NUCLEOTIDE SEQUENCE</scope>
    <source>
        <strain evidence="22">WSJ</strain>
        <tissue evidence="22">Leaf</tissue>
    </source>
</reference>
<evidence type="ECO:0000256" key="13">
    <source>
        <dbReference type="ARBA" id="ARBA00023170"/>
    </source>
</evidence>
<evidence type="ECO:0000256" key="2">
    <source>
        <dbReference type="ARBA" id="ARBA00022527"/>
    </source>
</evidence>
<dbReference type="PANTHER" id="PTHR27002">
    <property type="entry name" value="RECEPTOR-LIKE SERINE/THREONINE-PROTEIN KINASE SD1-8"/>
    <property type="match status" value="1"/>
</dbReference>
<evidence type="ECO:0000256" key="6">
    <source>
        <dbReference type="ARBA" id="ARBA00022729"/>
    </source>
</evidence>
<dbReference type="InterPro" id="IPR002902">
    <property type="entry name" value="GNK2"/>
</dbReference>
<gene>
    <name evidence="22" type="ORF">QVD17_25850</name>
</gene>
<accession>A0AAD8NPI5</accession>
<dbReference type="SUPFAM" id="SSF56112">
    <property type="entry name" value="Protein kinase-like (PK-like)"/>
    <property type="match status" value="1"/>
</dbReference>
<dbReference type="GO" id="GO:0006950">
    <property type="term" value="P:response to stress"/>
    <property type="evidence" value="ECO:0007669"/>
    <property type="project" value="UniProtKB-ARBA"/>
</dbReference>
<feature type="domain" description="Gnk2-homologous" evidence="21">
    <location>
        <begin position="141"/>
        <end position="250"/>
    </location>
</feature>
<dbReference type="InterPro" id="IPR017441">
    <property type="entry name" value="Protein_kinase_ATP_BS"/>
</dbReference>
<dbReference type="PROSITE" id="PS00108">
    <property type="entry name" value="PROTEIN_KINASE_ST"/>
    <property type="match status" value="1"/>
</dbReference>
<comment type="subcellular location">
    <subcellularLocation>
        <location evidence="1">Membrane</location>
        <topology evidence="1">Single-pass membrane protein</topology>
    </subcellularLocation>
</comment>
<comment type="caution">
    <text evidence="22">The sequence shown here is derived from an EMBL/GenBank/DDBJ whole genome shotgun (WGS) entry which is preliminary data.</text>
</comment>
<evidence type="ECO:0000256" key="18">
    <source>
        <dbReference type="SAM" id="MobiDB-lite"/>
    </source>
</evidence>
<dbReference type="CDD" id="cd14066">
    <property type="entry name" value="STKc_IRAK"/>
    <property type="match status" value="1"/>
</dbReference>
<evidence type="ECO:0000256" key="16">
    <source>
        <dbReference type="ARBA" id="ARBA00047951"/>
    </source>
</evidence>
<keyword evidence="7" id="KW-0677">Repeat</keyword>
<evidence type="ECO:0000256" key="9">
    <source>
        <dbReference type="ARBA" id="ARBA00022777"/>
    </source>
</evidence>
<dbReference type="InterPro" id="IPR000719">
    <property type="entry name" value="Prot_kinase_dom"/>
</dbReference>